<organism evidence="2 3">
    <name type="scientific">Natronosalvus rutilus</name>
    <dbReference type="NCBI Taxonomy" id="2953753"/>
    <lineage>
        <taxon>Archaea</taxon>
        <taxon>Methanobacteriati</taxon>
        <taxon>Methanobacteriota</taxon>
        <taxon>Stenosarchaea group</taxon>
        <taxon>Halobacteria</taxon>
        <taxon>Halobacteriales</taxon>
        <taxon>Natrialbaceae</taxon>
        <taxon>Natronosalvus</taxon>
    </lineage>
</organism>
<feature type="transmembrane region" description="Helical" evidence="1">
    <location>
        <begin position="118"/>
        <end position="149"/>
    </location>
</feature>
<keyword evidence="1" id="KW-0472">Membrane</keyword>
<dbReference type="EMBL" id="CP100355">
    <property type="protein sequence ID" value="UTF55214.1"/>
    <property type="molecule type" value="Genomic_DNA"/>
</dbReference>
<dbReference type="GeneID" id="73290017"/>
<protein>
    <submittedName>
        <fullName evidence="2">Uncharacterized protein</fullName>
    </submittedName>
</protein>
<feature type="transmembrane region" description="Helical" evidence="1">
    <location>
        <begin position="82"/>
        <end position="106"/>
    </location>
</feature>
<evidence type="ECO:0000256" key="1">
    <source>
        <dbReference type="SAM" id="Phobius"/>
    </source>
</evidence>
<name>A0A9E7NB77_9EURY</name>
<evidence type="ECO:0000313" key="3">
    <source>
        <dbReference type="Proteomes" id="UP001056855"/>
    </source>
</evidence>
<reference evidence="2" key="1">
    <citation type="submission" date="2022-06" db="EMBL/GenBank/DDBJ databases">
        <title>Diverse halophilic archaea isolated from saline environments.</title>
        <authorList>
            <person name="Cui H.-L."/>
        </authorList>
    </citation>
    <scope>NUCLEOTIDE SEQUENCE</scope>
    <source>
        <strain evidence="2">WLHS1</strain>
    </source>
</reference>
<keyword evidence="1" id="KW-0812">Transmembrane</keyword>
<gene>
    <name evidence="2" type="ORF">NGM29_08185</name>
</gene>
<feature type="transmembrane region" description="Helical" evidence="1">
    <location>
        <begin position="155"/>
        <end position="172"/>
    </location>
</feature>
<accession>A0A9E7NB77</accession>
<keyword evidence="1" id="KW-1133">Transmembrane helix</keyword>
<feature type="transmembrane region" description="Helical" evidence="1">
    <location>
        <begin position="31"/>
        <end position="50"/>
    </location>
</feature>
<dbReference type="Proteomes" id="UP001056855">
    <property type="component" value="Chromosome"/>
</dbReference>
<sequence length="185" mass="19125">MTNRRIRGRTHEWLGDLGEALSFPLTSDGRLAVAAATTLFTYVVLVLSTFPQFSIQVLTSEPADLFFAVATLTQETYASTGWLGLGLLTLYALLTGVAVANGVALVRRARRRSASTLAGIAPGLLAAGCASCGAGILGVLGFAGAMALLPFDGNLLRLAGIGLLVFVLGRTGDPRTCSIPRTAGS</sequence>
<dbReference type="AlphaFoldDB" id="A0A9E7NB77"/>
<proteinExistence type="predicted"/>
<keyword evidence="3" id="KW-1185">Reference proteome</keyword>
<dbReference type="RefSeq" id="WP_254160043.1">
    <property type="nucleotide sequence ID" value="NZ_CP100355.1"/>
</dbReference>
<dbReference type="KEGG" id="sawl:NGM29_08185"/>
<evidence type="ECO:0000313" key="2">
    <source>
        <dbReference type="EMBL" id="UTF55214.1"/>
    </source>
</evidence>